<dbReference type="PANTHER" id="PTHR33371">
    <property type="entry name" value="INTERMEMBRANE PHOSPHOLIPID TRANSPORT SYSTEM BINDING PROTEIN MLAD-RELATED"/>
    <property type="match status" value="1"/>
</dbReference>
<evidence type="ECO:0000259" key="2">
    <source>
        <dbReference type="Pfam" id="PF11887"/>
    </source>
</evidence>
<dbReference type="Pfam" id="PF02470">
    <property type="entry name" value="MlaD"/>
    <property type="match status" value="1"/>
</dbReference>
<name>A0ABU2BR58_9ACTN</name>
<dbReference type="InterPro" id="IPR052336">
    <property type="entry name" value="MlaD_Phospholipid_Transporter"/>
</dbReference>
<dbReference type="NCBIfam" id="TIGR00996">
    <property type="entry name" value="Mtu_fam_mce"/>
    <property type="match status" value="1"/>
</dbReference>
<dbReference type="RefSeq" id="WP_310298594.1">
    <property type="nucleotide sequence ID" value="NZ_BAAAPS010000002.1"/>
</dbReference>
<dbReference type="PROSITE" id="PS51257">
    <property type="entry name" value="PROKAR_LIPOPROTEIN"/>
    <property type="match status" value="1"/>
</dbReference>
<reference evidence="3 4" key="1">
    <citation type="submission" date="2023-07" db="EMBL/GenBank/DDBJ databases">
        <title>Sequencing the genomes of 1000 actinobacteria strains.</title>
        <authorList>
            <person name="Klenk H.-P."/>
        </authorList>
    </citation>
    <scope>NUCLEOTIDE SEQUENCE [LARGE SCALE GENOMIC DNA]</scope>
    <source>
        <strain evidence="3 4">DSM 19426</strain>
    </source>
</reference>
<dbReference type="Proteomes" id="UP001183648">
    <property type="component" value="Unassembled WGS sequence"/>
</dbReference>
<proteinExistence type="predicted"/>
<feature type="domain" description="Mammalian cell entry C-terminal" evidence="2">
    <location>
        <begin position="119"/>
        <end position="289"/>
    </location>
</feature>
<evidence type="ECO:0000313" key="4">
    <source>
        <dbReference type="Proteomes" id="UP001183648"/>
    </source>
</evidence>
<dbReference type="InterPro" id="IPR005693">
    <property type="entry name" value="Mce"/>
</dbReference>
<accession>A0ABU2BR58</accession>
<keyword evidence="4" id="KW-1185">Reference proteome</keyword>
<dbReference type="PANTHER" id="PTHR33371:SF4">
    <property type="entry name" value="INTERMEMBRANE PHOSPHOLIPID TRANSPORT SYSTEM BINDING PROTEIN MLAD"/>
    <property type="match status" value="1"/>
</dbReference>
<feature type="domain" description="Mce/MlaD" evidence="1">
    <location>
        <begin position="37"/>
        <end position="112"/>
    </location>
</feature>
<evidence type="ECO:0000259" key="1">
    <source>
        <dbReference type="Pfam" id="PF02470"/>
    </source>
</evidence>
<comment type="caution">
    <text evidence="3">The sequence shown here is derived from an EMBL/GenBank/DDBJ whole genome shotgun (WGS) entry which is preliminary data.</text>
</comment>
<evidence type="ECO:0000313" key="3">
    <source>
        <dbReference type="EMBL" id="MDR7361117.1"/>
    </source>
</evidence>
<gene>
    <name evidence="3" type="ORF">J2S63_000670</name>
</gene>
<organism evidence="3 4">
    <name type="scientific">Nocardioides marmoribigeumensis</name>
    <dbReference type="NCBI Taxonomy" id="433649"/>
    <lineage>
        <taxon>Bacteria</taxon>
        <taxon>Bacillati</taxon>
        <taxon>Actinomycetota</taxon>
        <taxon>Actinomycetes</taxon>
        <taxon>Propionibacteriales</taxon>
        <taxon>Nocardioidaceae</taxon>
        <taxon>Nocardioides</taxon>
    </lineage>
</organism>
<sequence>MTTQTRLPACSRALAALLALLLAGSLAGCGLLGGAGTRTVKVELLDSAGLFTGNDVGVLGVAIGKVTEIEPKGDHVTVTLSITDGEVKIPARVNAAVVSRSVATDRYVELTPVYRGGPQLQDGAVIPTERTVTPVDFDKVLASVDKLGRGLVDNPDATNSLKQLIDITADNLQGRGEQINRTITSLSEAVRTTNGQSGDIIATMRSLDTLASALIKDEQTVRRFVAQVADASQLLADERDNLGVALTSLSRTADSVAAFAKANRGRIKRDTKDLTAVVANLVRARSDLAEIAEALPLASDNLARARASNGNIRVRADLSQALPLGGSQVQQLCDALGDLCNGLTVPPSPEELLGAILGGTP</sequence>
<dbReference type="Pfam" id="PF11887">
    <property type="entry name" value="Mce4_CUP1"/>
    <property type="match status" value="1"/>
</dbReference>
<protein>
    <submittedName>
        <fullName evidence="3">Virulence factor Mce-like protein</fullName>
    </submittedName>
</protein>
<dbReference type="EMBL" id="JAVDYG010000001">
    <property type="protein sequence ID" value="MDR7361117.1"/>
    <property type="molecule type" value="Genomic_DNA"/>
</dbReference>
<dbReference type="InterPro" id="IPR003399">
    <property type="entry name" value="Mce/MlaD"/>
</dbReference>
<dbReference type="InterPro" id="IPR024516">
    <property type="entry name" value="Mce_C"/>
</dbReference>